<name>A0A3B0R4M7_9ZZZZ</name>
<dbReference type="AlphaFoldDB" id="A0A3B0R4M7"/>
<evidence type="ECO:0008006" key="3">
    <source>
        <dbReference type="Google" id="ProtNLM"/>
    </source>
</evidence>
<protein>
    <recommendedName>
        <fullName evidence="3">Flp pilus assembly protein CpaD</fullName>
    </recommendedName>
</protein>
<evidence type="ECO:0000256" key="1">
    <source>
        <dbReference type="SAM" id="MobiDB-lite"/>
    </source>
</evidence>
<organism evidence="2">
    <name type="scientific">hydrothermal vent metagenome</name>
    <dbReference type="NCBI Taxonomy" id="652676"/>
    <lineage>
        <taxon>unclassified sequences</taxon>
        <taxon>metagenomes</taxon>
        <taxon>ecological metagenomes</taxon>
    </lineage>
</organism>
<dbReference type="EMBL" id="UOED01000021">
    <property type="protein sequence ID" value="VAV87091.1"/>
    <property type="molecule type" value="Genomic_DNA"/>
</dbReference>
<feature type="region of interest" description="Disordered" evidence="1">
    <location>
        <begin position="195"/>
        <end position="232"/>
    </location>
</feature>
<sequence>MQKTVIQKNTKRFSRLVSTTSLILASLVLASCSGAANFSNGDSQKRNEVTMIKIPFMVAFEAGNTSLSNDAIRQLDMFIMRNNVSYGDELSMDFPLGRDGGLSDENQKRLTFLTGLLKTRGLHLAADVTPYGMSPAPDKARLLISRYLVTPPRCGDWSQPSTGNYGNMNLPDFGCSTQAALGLMVANPRDLITGTTGGAQDAEKAAKSVYNYRTKKPAKSSSSASSSKAKKK</sequence>
<dbReference type="InterPro" id="IPR019027">
    <property type="entry name" value="Pilus_biogenesis_CpaD-related"/>
</dbReference>
<reference evidence="2" key="1">
    <citation type="submission" date="2018-06" db="EMBL/GenBank/DDBJ databases">
        <authorList>
            <person name="Zhirakovskaya E."/>
        </authorList>
    </citation>
    <scope>NUCLEOTIDE SEQUENCE</scope>
</reference>
<accession>A0A3B0R4M7</accession>
<dbReference type="PROSITE" id="PS51257">
    <property type="entry name" value="PROKAR_LIPOPROTEIN"/>
    <property type="match status" value="1"/>
</dbReference>
<evidence type="ECO:0000313" key="2">
    <source>
        <dbReference type="EMBL" id="VAV87091.1"/>
    </source>
</evidence>
<dbReference type="Pfam" id="PF09476">
    <property type="entry name" value="Pilus_CpaD"/>
    <property type="match status" value="1"/>
</dbReference>
<feature type="compositionally biased region" description="Low complexity" evidence="1">
    <location>
        <begin position="219"/>
        <end position="232"/>
    </location>
</feature>
<gene>
    <name evidence="2" type="ORF">MNBD_ALPHA02-429</name>
</gene>
<proteinExistence type="predicted"/>